<sequence length="490" mass="57466">MMSIRRIAISAACLLTVLLAVTTAQSQLDSRQHQQHQQLEQYDADTSPQHPTGEHISGRRFKRMYAMCPPGFFRIGNECYYISPNKENWLDANFECKDRNSKLAEPMKFDDKNLRKFLLKSKEKNYIWIGGNYNWRTNKWQWGYNGKDIVYQSFSQMFPGSSQDLKYHCAVLNPDLKYRWSAKLCTEKLNFICQHKMPLVNGHSRAKVYTRWNETFPNALANEVEVVVADQPRSSHLKDFYRTSGSPRLNLTKLNRSWKKYNRTQRIKSFRNRNRSQPRNEYISNDVIRRPVVEYASDHSDNSINGNGNGNGYRNGNGAFSAGFNVDIHRQKPHKDRRLNEVNGEYRHHRHRLVTKAPPTTTTVTTTTTTTTPVPETLPTEALQVVTESHQSPQLSQAERKSRRERINERLARLTPEERDQFFTRRGSTTEKYQHPNQVQQLTRDEKKAQRDKLRKRLAQLTPEEREMFFAERAKRKQSKKLRSKNETIP</sequence>
<dbReference type="PANTHER" id="PTHR46746:SF9">
    <property type="entry name" value="CD209 ANTIGEN-LIKE PROTEIN C-LIKE"/>
    <property type="match status" value="1"/>
</dbReference>
<keyword evidence="4" id="KW-0732">Signal</keyword>
<feature type="compositionally biased region" description="Basic residues" evidence="3">
    <location>
        <begin position="474"/>
        <end position="483"/>
    </location>
</feature>
<accession>A0A023ET28</accession>
<dbReference type="Pfam" id="PF00059">
    <property type="entry name" value="Lectin_C"/>
    <property type="match status" value="1"/>
</dbReference>
<feature type="domain" description="C-type lectin" evidence="5">
    <location>
        <begin position="75"/>
        <end position="194"/>
    </location>
</feature>
<keyword evidence="1 6" id="KW-0430">Lectin</keyword>
<dbReference type="InterPro" id="IPR051379">
    <property type="entry name" value="C-type_Lectin_Receptor_IMM"/>
</dbReference>
<feature type="compositionally biased region" description="Basic and acidic residues" evidence="3">
    <location>
        <begin position="443"/>
        <end position="452"/>
    </location>
</feature>
<evidence type="ECO:0000256" key="1">
    <source>
        <dbReference type="ARBA" id="ARBA00022734"/>
    </source>
</evidence>
<evidence type="ECO:0000259" key="5">
    <source>
        <dbReference type="PROSITE" id="PS50041"/>
    </source>
</evidence>
<evidence type="ECO:0000313" key="6">
    <source>
        <dbReference type="EMBL" id="JAC12460.1"/>
    </source>
</evidence>
<feature type="compositionally biased region" description="Low complexity" evidence="3">
    <location>
        <begin position="31"/>
        <end position="41"/>
    </location>
</feature>
<evidence type="ECO:0000256" key="4">
    <source>
        <dbReference type="SAM" id="SignalP"/>
    </source>
</evidence>
<dbReference type="PANTHER" id="PTHR46746">
    <property type="entry name" value="KILLER CELL LECTIN-LIKE RECEPTOR SUBFAMILY F MEMBER 2"/>
    <property type="match status" value="1"/>
</dbReference>
<dbReference type="Gene3D" id="3.10.100.10">
    <property type="entry name" value="Mannose-Binding Protein A, subunit A"/>
    <property type="match status" value="1"/>
</dbReference>
<dbReference type="AlphaFoldDB" id="A0A023ET28"/>
<dbReference type="VEuPathDB" id="VectorBase:AALC636_011147"/>
<feature type="compositionally biased region" description="Basic and acidic residues" evidence="3">
    <location>
        <begin position="423"/>
        <end position="434"/>
    </location>
</feature>
<protein>
    <submittedName>
        <fullName evidence="6">Putative c-type lectin-like domain protein</fullName>
    </submittedName>
</protein>
<dbReference type="InterPro" id="IPR016187">
    <property type="entry name" value="CTDL_fold"/>
</dbReference>
<dbReference type="InterPro" id="IPR001304">
    <property type="entry name" value="C-type_lectin-like"/>
</dbReference>
<dbReference type="CDD" id="cd00037">
    <property type="entry name" value="CLECT"/>
    <property type="match status" value="1"/>
</dbReference>
<organism evidence="6">
    <name type="scientific">Aedes albopictus</name>
    <name type="common">Asian tiger mosquito</name>
    <name type="synonym">Stegomyia albopicta</name>
    <dbReference type="NCBI Taxonomy" id="7160"/>
    <lineage>
        <taxon>Eukaryota</taxon>
        <taxon>Metazoa</taxon>
        <taxon>Ecdysozoa</taxon>
        <taxon>Arthropoda</taxon>
        <taxon>Hexapoda</taxon>
        <taxon>Insecta</taxon>
        <taxon>Pterygota</taxon>
        <taxon>Neoptera</taxon>
        <taxon>Endopterygota</taxon>
        <taxon>Diptera</taxon>
        <taxon>Nematocera</taxon>
        <taxon>Culicoidea</taxon>
        <taxon>Culicidae</taxon>
        <taxon>Culicinae</taxon>
        <taxon>Aedini</taxon>
        <taxon>Aedes</taxon>
        <taxon>Stegomyia</taxon>
    </lineage>
</organism>
<evidence type="ECO:0000256" key="2">
    <source>
        <dbReference type="ARBA" id="ARBA00023157"/>
    </source>
</evidence>
<dbReference type="VEuPathDB" id="VectorBase:AALF009202"/>
<evidence type="ECO:0000256" key="3">
    <source>
        <dbReference type="SAM" id="MobiDB-lite"/>
    </source>
</evidence>
<name>A0A023ET28_AEDAL</name>
<feature type="compositionally biased region" description="Basic and acidic residues" evidence="3">
    <location>
        <begin position="463"/>
        <end position="473"/>
    </location>
</feature>
<reference evidence="6" key="1">
    <citation type="journal article" date="2014" name="PLoS Negl. Trop. Dis.">
        <title>Identification and characterization of seminal fluid proteins in the Asian tiger mosquito, Aedes albopictus.</title>
        <authorList>
            <person name="Boes K.E."/>
            <person name="Ribeiro J.M."/>
            <person name="Wong A."/>
            <person name="Harrington L.C."/>
            <person name="Wolfner M.F."/>
            <person name="Sirot L.K."/>
        </authorList>
    </citation>
    <scope>NUCLEOTIDE SEQUENCE</scope>
    <source>
        <tissue evidence="6">Reproductive organs</tissue>
    </source>
</reference>
<dbReference type="GO" id="GO:0030246">
    <property type="term" value="F:carbohydrate binding"/>
    <property type="evidence" value="ECO:0007669"/>
    <property type="project" value="UniProtKB-KW"/>
</dbReference>
<feature type="region of interest" description="Disordered" evidence="3">
    <location>
        <begin position="31"/>
        <end position="55"/>
    </location>
</feature>
<dbReference type="EMBL" id="GAPW01001138">
    <property type="protein sequence ID" value="JAC12460.1"/>
    <property type="molecule type" value="mRNA"/>
</dbReference>
<feature type="signal peptide" evidence="4">
    <location>
        <begin position="1"/>
        <end position="24"/>
    </location>
</feature>
<dbReference type="InterPro" id="IPR016186">
    <property type="entry name" value="C-type_lectin-like/link_sf"/>
</dbReference>
<dbReference type="PROSITE" id="PS50041">
    <property type="entry name" value="C_TYPE_LECTIN_2"/>
    <property type="match status" value="1"/>
</dbReference>
<proteinExistence type="evidence at transcript level"/>
<feature type="chain" id="PRO_5001514322" evidence="4">
    <location>
        <begin position="25"/>
        <end position="490"/>
    </location>
</feature>
<dbReference type="VEuPathDB" id="VectorBase:AALFPA_054505"/>
<dbReference type="SMART" id="SM00034">
    <property type="entry name" value="CLECT"/>
    <property type="match status" value="1"/>
</dbReference>
<dbReference type="SUPFAM" id="SSF56436">
    <property type="entry name" value="C-type lectin-like"/>
    <property type="match status" value="1"/>
</dbReference>
<keyword evidence="2" id="KW-1015">Disulfide bond</keyword>
<feature type="region of interest" description="Disordered" evidence="3">
    <location>
        <begin position="423"/>
        <end position="490"/>
    </location>
</feature>